<dbReference type="Proteomes" id="UP000799440">
    <property type="component" value="Unassembled WGS sequence"/>
</dbReference>
<accession>A0A6A6V1D7</accession>
<evidence type="ECO:0000313" key="2">
    <source>
        <dbReference type="EMBL" id="KAF2744265.1"/>
    </source>
</evidence>
<protein>
    <submittedName>
        <fullName evidence="2">Uncharacterized protein</fullName>
    </submittedName>
</protein>
<keyword evidence="3" id="KW-1185">Reference proteome</keyword>
<gene>
    <name evidence="2" type="ORF">M011DRAFT_195132</name>
</gene>
<name>A0A6A6V1D7_9PLEO</name>
<feature type="transmembrane region" description="Helical" evidence="1">
    <location>
        <begin position="251"/>
        <end position="277"/>
    </location>
</feature>
<reference evidence="2" key="1">
    <citation type="journal article" date="2020" name="Stud. Mycol.">
        <title>101 Dothideomycetes genomes: a test case for predicting lifestyles and emergence of pathogens.</title>
        <authorList>
            <person name="Haridas S."/>
            <person name="Albert R."/>
            <person name="Binder M."/>
            <person name="Bloem J."/>
            <person name="Labutti K."/>
            <person name="Salamov A."/>
            <person name="Andreopoulos B."/>
            <person name="Baker S."/>
            <person name="Barry K."/>
            <person name="Bills G."/>
            <person name="Bluhm B."/>
            <person name="Cannon C."/>
            <person name="Castanera R."/>
            <person name="Culley D."/>
            <person name="Daum C."/>
            <person name="Ezra D."/>
            <person name="Gonzalez J."/>
            <person name="Henrissat B."/>
            <person name="Kuo A."/>
            <person name="Liang C."/>
            <person name="Lipzen A."/>
            <person name="Lutzoni F."/>
            <person name="Magnuson J."/>
            <person name="Mondo S."/>
            <person name="Nolan M."/>
            <person name="Ohm R."/>
            <person name="Pangilinan J."/>
            <person name="Park H.-J."/>
            <person name="Ramirez L."/>
            <person name="Alfaro M."/>
            <person name="Sun H."/>
            <person name="Tritt A."/>
            <person name="Yoshinaga Y."/>
            <person name="Zwiers L.-H."/>
            <person name="Turgeon B."/>
            <person name="Goodwin S."/>
            <person name="Spatafora J."/>
            <person name="Crous P."/>
            <person name="Grigoriev I."/>
        </authorList>
    </citation>
    <scope>NUCLEOTIDE SEQUENCE</scope>
    <source>
        <strain evidence="2">CBS 119925</strain>
    </source>
</reference>
<proteinExistence type="predicted"/>
<dbReference type="EMBL" id="MU006590">
    <property type="protein sequence ID" value="KAF2744265.1"/>
    <property type="molecule type" value="Genomic_DNA"/>
</dbReference>
<keyword evidence="1" id="KW-1133">Transmembrane helix</keyword>
<evidence type="ECO:0000313" key="3">
    <source>
        <dbReference type="Proteomes" id="UP000799440"/>
    </source>
</evidence>
<organism evidence="2 3">
    <name type="scientific">Sporormia fimetaria CBS 119925</name>
    <dbReference type="NCBI Taxonomy" id="1340428"/>
    <lineage>
        <taxon>Eukaryota</taxon>
        <taxon>Fungi</taxon>
        <taxon>Dikarya</taxon>
        <taxon>Ascomycota</taxon>
        <taxon>Pezizomycotina</taxon>
        <taxon>Dothideomycetes</taxon>
        <taxon>Pleosporomycetidae</taxon>
        <taxon>Pleosporales</taxon>
        <taxon>Sporormiaceae</taxon>
        <taxon>Sporormia</taxon>
    </lineage>
</organism>
<sequence length="356" mass="40170">MSKTLASCFLPGMVGRCDCITASSPLCFQQDVSRQRRKETSRWRRWPCSNGLMFNLYISARSLRHHLHSIILRWVSPQYPFFLLWLSPRFRSMRLLTALCSALLAATFTPVSAVNNASVAAEECKHAVWPRNRVVYFKEPSEPQATFAIATKWRHYARDLRSLIPKQGFVLVQQPGRESPENACQWRQLSSVSNHGIHHGDVFLRVQPGTAVKRQADDEEAGVGSLPSTMTLHRVQSILRRGAPTRDIVKIVLMVIGPIIGTGIVVAIAYVLSLYLYPQPEEDFEEDIEMPRIRVMTSDITLTEMPAPPPSAKYNPFGTQASFGKEYSQDAVRVYRNDSAVHLQLGETYSISNYSS</sequence>
<keyword evidence="1" id="KW-0812">Transmembrane</keyword>
<evidence type="ECO:0000256" key="1">
    <source>
        <dbReference type="SAM" id="Phobius"/>
    </source>
</evidence>
<dbReference type="AlphaFoldDB" id="A0A6A6V1D7"/>
<keyword evidence="1" id="KW-0472">Membrane</keyword>